<reference evidence="7 10" key="2">
    <citation type="submission" date="2020-02" db="EMBL/GenBank/DDBJ databases">
        <title>WGS of Micromonospora spp. isolated from hot spring.</title>
        <authorList>
            <person name="Thawai C."/>
        </authorList>
    </citation>
    <scope>NUCLEOTIDE SEQUENCE [LARGE SCALE GENOMIC DNA]</scope>
    <source>
        <strain evidence="7 10">TMS7</strain>
    </source>
</reference>
<evidence type="ECO:0000313" key="8">
    <source>
        <dbReference type="EMBL" id="QGL46974.1"/>
    </source>
</evidence>
<dbReference type="Proteomes" id="UP000402241">
    <property type="component" value="Chromosome"/>
</dbReference>
<dbReference type="PANTHER" id="PTHR23530">
    <property type="entry name" value="TRANSPORT PROTEIN-RELATED"/>
    <property type="match status" value="1"/>
</dbReference>
<evidence type="ECO:0000256" key="6">
    <source>
        <dbReference type="SAM" id="Phobius"/>
    </source>
</evidence>
<dbReference type="EMBL" id="JAAHBZ010000010">
    <property type="protein sequence ID" value="NES30264.1"/>
    <property type="molecule type" value="Genomic_DNA"/>
</dbReference>
<protein>
    <submittedName>
        <fullName evidence="7">MFS transporter</fullName>
    </submittedName>
</protein>
<dbReference type="PROSITE" id="PS00216">
    <property type="entry name" value="SUGAR_TRANSPORT_1"/>
    <property type="match status" value="1"/>
</dbReference>
<organism evidence="7 10">
    <name type="scientific">Micromonospora terminaliae</name>
    <dbReference type="NCBI Taxonomy" id="1914461"/>
    <lineage>
        <taxon>Bacteria</taxon>
        <taxon>Bacillati</taxon>
        <taxon>Actinomycetota</taxon>
        <taxon>Actinomycetes</taxon>
        <taxon>Micromonosporales</taxon>
        <taxon>Micromonosporaceae</taxon>
        <taxon>Micromonospora</taxon>
    </lineage>
</organism>
<dbReference type="Pfam" id="PF07690">
    <property type="entry name" value="MFS_1"/>
    <property type="match status" value="1"/>
</dbReference>
<keyword evidence="9" id="KW-1185">Reference proteome</keyword>
<feature type="compositionally biased region" description="Basic and acidic residues" evidence="5">
    <location>
        <begin position="440"/>
        <end position="453"/>
    </location>
</feature>
<evidence type="ECO:0000313" key="10">
    <source>
        <dbReference type="Proteomes" id="UP000477779"/>
    </source>
</evidence>
<gene>
    <name evidence="7" type="ORF">G3561_22280</name>
    <name evidence="8" type="ORF">GCE86_07835</name>
</gene>
<keyword evidence="3 6" id="KW-1133">Transmembrane helix</keyword>
<dbReference type="EMBL" id="CP045309">
    <property type="protein sequence ID" value="QGL46974.1"/>
    <property type="molecule type" value="Genomic_DNA"/>
</dbReference>
<reference evidence="8 9" key="1">
    <citation type="submission" date="2019-10" db="EMBL/GenBank/DDBJ databases">
        <title>Genome Sequence of Micromonospora terminaliae DSM 101760.</title>
        <authorList>
            <person name="Guo L."/>
        </authorList>
    </citation>
    <scope>NUCLEOTIDE SEQUENCE [LARGE SCALE GENOMIC DNA]</scope>
    <source>
        <strain evidence="8 9">DSM 101760</strain>
    </source>
</reference>
<dbReference type="InterPro" id="IPR036259">
    <property type="entry name" value="MFS_trans_sf"/>
</dbReference>
<dbReference type="GO" id="GO:0022857">
    <property type="term" value="F:transmembrane transporter activity"/>
    <property type="evidence" value="ECO:0007669"/>
    <property type="project" value="InterPro"/>
</dbReference>
<name>A0AAJ2ZJB4_9ACTN</name>
<accession>A0AAJ2ZJB4</accession>
<feature type="transmembrane region" description="Helical" evidence="6">
    <location>
        <begin position="397"/>
        <end position="418"/>
    </location>
</feature>
<dbReference type="InterPro" id="IPR053160">
    <property type="entry name" value="MFS_DHA3_Transporter"/>
</dbReference>
<dbReference type="PANTHER" id="PTHR23530:SF1">
    <property type="entry name" value="PERMEASE, MAJOR FACILITATOR SUPERFAMILY-RELATED"/>
    <property type="match status" value="1"/>
</dbReference>
<dbReference type="RefSeq" id="WP_154226317.1">
    <property type="nucleotide sequence ID" value="NZ_CP045309.1"/>
</dbReference>
<dbReference type="SUPFAM" id="SSF103473">
    <property type="entry name" value="MFS general substrate transporter"/>
    <property type="match status" value="1"/>
</dbReference>
<sequence>MSARRSAIHRVLLVLQGLITSPVGRRDRRLRSAPASDLADETVSRNVRLLGWFNFLGDFRMYGPIMVIYFGQVTGSYTAAASLLALKKLSSAAFEVPTGVLSDRLGRRGTMIAGAVVMVTAHLGYAGASGYGLLLAAVVLEGLAASLWSGNNDALLYDTLLGADREEEFPRHSGRVNSMFQLALAVAAAIGGVIAGAWSLRAVVMLSVVPQVLCVLVALRVREPRLHGPLESNVLVHLGSALRGIRRNPVLRRMTLVSALRYSGESAAQLSPVFVAGLWPLWALGVWRTFGHGVAFVGFSISGWMIGRVGAARTLLLGELFDNLANFVALVKPTTFSPVLLGSPTYGMSTIAQQTLLQREFTDRERATMGSLGSLLGSVLYALVAVGAGLVADRWGIVAALLAIQAVVLAALPLAWSVHVHALRYSGKAIRWGRAPAQPRRPDRPGERTRSEH</sequence>
<keyword evidence="4 6" id="KW-0472">Membrane</keyword>
<evidence type="ECO:0000256" key="2">
    <source>
        <dbReference type="ARBA" id="ARBA00022692"/>
    </source>
</evidence>
<dbReference type="InterPro" id="IPR011701">
    <property type="entry name" value="MFS"/>
</dbReference>
<comment type="subcellular location">
    <subcellularLocation>
        <location evidence="1">Membrane</location>
        <topology evidence="1">Multi-pass membrane protein</topology>
    </subcellularLocation>
</comment>
<dbReference type="InterPro" id="IPR005829">
    <property type="entry name" value="Sugar_transporter_CS"/>
</dbReference>
<feature type="transmembrane region" description="Helical" evidence="6">
    <location>
        <begin position="179"/>
        <end position="198"/>
    </location>
</feature>
<feature type="transmembrane region" description="Helical" evidence="6">
    <location>
        <begin position="289"/>
        <end position="307"/>
    </location>
</feature>
<dbReference type="Gene3D" id="1.20.1250.20">
    <property type="entry name" value="MFS general substrate transporter like domains"/>
    <property type="match status" value="1"/>
</dbReference>
<proteinExistence type="predicted"/>
<evidence type="ECO:0000256" key="1">
    <source>
        <dbReference type="ARBA" id="ARBA00004141"/>
    </source>
</evidence>
<evidence type="ECO:0000313" key="9">
    <source>
        <dbReference type="Proteomes" id="UP000402241"/>
    </source>
</evidence>
<dbReference type="Proteomes" id="UP000477779">
    <property type="component" value="Unassembled WGS sequence"/>
</dbReference>
<feature type="transmembrane region" description="Helical" evidence="6">
    <location>
        <begin position="105"/>
        <end position="125"/>
    </location>
</feature>
<dbReference type="GO" id="GO:0016020">
    <property type="term" value="C:membrane"/>
    <property type="evidence" value="ECO:0007669"/>
    <property type="project" value="UniProtKB-SubCell"/>
</dbReference>
<dbReference type="AlphaFoldDB" id="A0AAJ2ZJB4"/>
<feature type="region of interest" description="Disordered" evidence="5">
    <location>
        <begin position="434"/>
        <end position="453"/>
    </location>
</feature>
<feature type="transmembrane region" description="Helical" evidence="6">
    <location>
        <begin position="369"/>
        <end position="391"/>
    </location>
</feature>
<evidence type="ECO:0000313" key="7">
    <source>
        <dbReference type="EMBL" id="NES30264.1"/>
    </source>
</evidence>
<keyword evidence="2 6" id="KW-0812">Transmembrane</keyword>
<evidence type="ECO:0000256" key="3">
    <source>
        <dbReference type="ARBA" id="ARBA00022989"/>
    </source>
</evidence>
<evidence type="ECO:0000256" key="4">
    <source>
        <dbReference type="ARBA" id="ARBA00023136"/>
    </source>
</evidence>
<evidence type="ECO:0000256" key="5">
    <source>
        <dbReference type="SAM" id="MobiDB-lite"/>
    </source>
</evidence>